<dbReference type="Proteomes" id="UP001642484">
    <property type="component" value="Unassembled WGS sequence"/>
</dbReference>
<reference evidence="1 2" key="1">
    <citation type="submission" date="2024-02" db="EMBL/GenBank/DDBJ databases">
        <authorList>
            <person name="Chen Y."/>
            <person name="Shah S."/>
            <person name="Dougan E. K."/>
            <person name="Thang M."/>
            <person name="Chan C."/>
        </authorList>
    </citation>
    <scope>NUCLEOTIDE SEQUENCE [LARGE SCALE GENOMIC DNA]</scope>
</reference>
<dbReference type="SUPFAM" id="SSF53335">
    <property type="entry name" value="S-adenosyl-L-methionine-dependent methyltransferases"/>
    <property type="match status" value="1"/>
</dbReference>
<dbReference type="EMBL" id="CAXAMN010025250">
    <property type="protein sequence ID" value="CAK9093760.1"/>
    <property type="molecule type" value="Genomic_DNA"/>
</dbReference>
<sequence>MDPCEIDWEVPELSFRNATRGFLYQAEASNLPIPLELPLQVLAAFAGLNMHLVVLAEELAVACPTAHSLERFDFICQQVRGSIRDLVTKFPLRLPRAEGLLQEAVENCMNIGLEILHHLLGGLCMQLPSPNQCRESLWCYKLYQRLTKATAEVAVSSHLVQDQLEASVLWQFDAPKAPATLHHHSPPLPQFPSNAEGEVRTQDDLRIKTLSALLRAMGPQDLHMVEVGTHLGHVADGLLSRFPRLHYVGIDPYPGEYDGRPILLGSSDLGDSANFNRTRTRLSRFGSRAQLCRCTSGTVASSLEPSALTELDLVFIDGAHDFESVDMDLKKWIPQVKPGAVVAGHDYRICQRTELYNWLQMEFGGGREEVSDVMCVSDRVLDDGDETPRASAAAAARPEASDVTAVTKCKLRVDLLPAIRLLRPRLLSSTLMQLPEIIKTIPRHRPEDEAHELPPDYSQLEAWSGHPWRLPGRAVEDVNHLKFSDEPVMLPEMRPCDCFFVHDTTFVPAVCQPFQTQRWNAPLREPWDLVAKINEQTDLRVAAGAAPFNRLCRVYAPRYRQVNVMAVAVLMPPSPFARWKPLRKAMEVAYEDIRRAFLHFVEHKDTQGRPFFIAGHSQGTMHLTRLLQEEIDPYPWRVSRFVHGYLAGQTVPLSIFRPLQQLRPSERANDLRSISSWRTGTLLRLWSFAA</sequence>
<protein>
    <submittedName>
        <fullName evidence="1">Uncharacterized protein</fullName>
    </submittedName>
</protein>
<dbReference type="InterPro" id="IPR021440">
    <property type="entry name" value="DUF3089"/>
</dbReference>
<proteinExistence type="predicted"/>
<dbReference type="Gene3D" id="3.40.50.150">
    <property type="entry name" value="Vaccinia Virus protein VP39"/>
    <property type="match status" value="1"/>
</dbReference>
<evidence type="ECO:0000313" key="2">
    <source>
        <dbReference type="Proteomes" id="UP001642484"/>
    </source>
</evidence>
<comment type="caution">
    <text evidence="1">The sequence shown here is derived from an EMBL/GenBank/DDBJ whole genome shotgun (WGS) entry which is preliminary data.</text>
</comment>
<dbReference type="Pfam" id="PF13578">
    <property type="entry name" value="Methyltransf_24"/>
    <property type="match status" value="1"/>
</dbReference>
<accession>A0ABP0R2A4</accession>
<dbReference type="Pfam" id="PF11288">
    <property type="entry name" value="DUF3089"/>
    <property type="match status" value="1"/>
</dbReference>
<evidence type="ECO:0000313" key="1">
    <source>
        <dbReference type="EMBL" id="CAK9093760.1"/>
    </source>
</evidence>
<dbReference type="SUPFAM" id="SSF53474">
    <property type="entry name" value="alpha/beta-Hydrolases"/>
    <property type="match status" value="1"/>
</dbReference>
<keyword evidence="2" id="KW-1185">Reference proteome</keyword>
<name>A0ABP0R2A4_9DINO</name>
<gene>
    <name evidence="1" type="ORF">CCMP2556_LOCUS44769</name>
</gene>
<organism evidence="1 2">
    <name type="scientific">Durusdinium trenchii</name>
    <dbReference type="NCBI Taxonomy" id="1381693"/>
    <lineage>
        <taxon>Eukaryota</taxon>
        <taxon>Sar</taxon>
        <taxon>Alveolata</taxon>
        <taxon>Dinophyceae</taxon>
        <taxon>Suessiales</taxon>
        <taxon>Symbiodiniaceae</taxon>
        <taxon>Durusdinium</taxon>
    </lineage>
</organism>
<dbReference type="InterPro" id="IPR029058">
    <property type="entry name" value="AB_hydrolase_fold"/>
</dbReference>
<dbReference type="InterPro" id="IPR029063">
    <property type="entry name" value="SAM-dependent_MTases_sf"/>
</dbReference>